<protein>
    <recommendedName>
        <fullName evidence="3">Reverse transcriptase domain-containing protein</fullName>
    </recommendedName>
</protein>
<keyword evidence="2" id="KW-1185">Reference proteome</keyword>
<dbReference type="AlphaFoldDB" id="A0AAV2D9M4"/>
<sequence>MALPRTYKKLTERLHDARLKGPKEFHVGDRVLLYNTCLSLFLDKLRSRWSGPFTITQVFLHGVVEISNAQTGTFKVNDQLLKLYLGGDVECAELLIKLEDP</sequence>
<gene>
    <name evidence="1" type="ORF">LTRI10_LOCUS12709</name>
</gene>
<organism evidence="1 2">
    <name type="scientific">Linum trigynum</name>
    <dbReference type="NCBI Taxonomy" id="586398"/>
    <lineage>
        <taxon>Eukaryota</taxon>
        <taxon>Viridiplantae</taxon>
        <taxon>Streptophyta</taxon>
        <taxon>Embryophyta</taxon>
        <taxon>Tracheophyta</taxon>
        <taxon>Spermatophyta</taxon>
        <taxon>Magnoliopsida</taxon>
        <taxon>eudicotyledons</taxon>
        <taxon>Gunneridae</taxon>
        <taxon>Pentapetalae</taxon>
        <taxon>rosids</taxon>
        <taxon>fabids</taxon>
        <taxon>Malpighiales</taxon>
        <taxon>Linaceae</taxon>
        <taxon>Linum</taxon>
    </lineage>
</organism>
<evidence type="ECO:0008006" key="3">
    <source>
        <dbReference type="Google" id="ProtNLM"/>
    </source>
</evidence>
<reference evidence="1 2" key="1">
    <citation type="submission" date="2024-04" db="EMBL/GenBank/DDBJ databases">
        <authorList>
            <person name="Fracassetti M."/>
        </authorList>
    </citation>
    <scope>NUCLEOTIDE SEQUENCE [LARGE SCALE GENOMIC DNA]</scope>
</reference>
<evidence type="ECO:0000313" key="1">
    <source>
        <dbReference type="EMBL" id="CAL1370593.1"/>
    </source>
</evidence>
<evidence type="ECO:0000313" key="2">
    <source>
        <dbReference type="Proteomes" id="UP001497516"/>
    </source>
</evidence>
<dbReference type="Proteomes" id="UP001497516">
    <property type="component" value="Chromosome 2"/>
</dbReference>
<accession>A0AAV2D9M4</accession>
<dbReference type="EMBL" id="OZ034815">
    <property type="protein sequence ID" value="CAL1370593.1"/>
    <property type="molecule type" value="Genomic_DNA"/>
</dbReference>
<proteinExistence type="predicted"/>
<name>A0AAV2D9M4_9ROSI</name>